<evidence type="ECO:0000256" key="1">
    <source>
        <dbReference type="ARBA" id="ARBA00022679"/>
    </source>
</evidence>
<feature type="compositionally biased region" description="Basic and acidic residues" evidence="4">
    <location>
        <begin position="170"/>
        <end position="181"/>
    </location>
</feature>
<evidence type="ECO:0000313" key="6">
    <source>
        <dbReference type="Proteomes" id="UP000672032"/>
    </source>
</evidence>
<feature type="compositionally biased region" description="Basic and acidic residues" evidence="4">
    <location>
        <begin position="81"/>
        <end position="138"/>
    </location>
</feature>
<gene>
    <name evidence="5" type="ORF">DSL72_006500</name>
</gene>
<reference evidence="5" key="1">
    <citation type="submission" date="2020-10" db="EMBL/GenBank/DDBJ databases">
        <title>Genome Sequence of Monilinia vaccinii-corymbosi Sheds Light on Mummy Berry Disease Infection of Blueberry and Mating Type.</title>
        <authorList>
            <person name="Yow A.G."/>
            <person name="Zhang Y."/>
            <person name="Bansal K."/>
            <person name="Eacker S.M."/>
            <person name="Sullivan S."/>
            <person name="Liachko I."/>
            <person name="Cubeta M.A."/>
            <person name="Rollins J.A."/>
            <person name="Ashrafi H."/>
        </authorList>
    </citation>
    <scope>NUCLEOTIDE SEQUENCE</scope>
    <source>
        <strain evidence="5">RL-1</strain>
    </source>
</reference>
<organism evidence="5 6">
    <name type="scientific">Monilinia vaccinii-corymbosi</name>
    <dbReference type="NCBI Taxonomy" id="61207"/>
    <lineage>
        <taxon>Eukaryota</taxon>
        <taxon>Fungi</taxon>
        <taxon>Dikarya</taxon>
        <taxon>Ascomycota</taxon>
        <taxon>Pezizomycotina</taxon>
        <taxon>Leotiomycetes</taxon>
        <taxon>Helotiales</taxon>
        <taxon>Sclerotiniaceae</taxon>
        <taxon>Monilinia</taxon>
    </lineage>
</organism>
<dbReference type="AlphaFoldDB" id="A0A8A3PNA3"/>
<keyword evidence="6" id="KW-1185">Reference proteome</keyword>
<feature type="region of interest" description="Disordered" evidence="4">
    <location>
        <begin position="67"/>
        <end position="197"/>
    </location>
</feature>
<evidence type="ECO:0000256" key="2">
    <source>
        <dbReference type="ARBA" id="ARBA00023253"/>
    </source>
</evidence>
<dbReference type="Gene3D" id="3.40.50.11350">
    <property type="match status" value="1"/>
</dbReference>
<sequence length="580" mass="64103">MITKYHTFLVTFLLFVWVLYYTGSLPIGGGLGAYGGKGEEKTGNVLGGVGNGGAGSEGFTISGLGRLEEVEEEMSGPGDASPHEEKEEEEERRKKEADNRKKEKEEEERKKGKEDGGRKEKEAKEKEEDANKDAKEVETSEEEGNEKSAENNEDKEGAKNEDASYEADDNTGKEDKDDKTNSKVGISTPSQKPPSLRSFCETVTFRPGLYLQCHSWSGPNATSISGGLNNARNRIQTCLRLALDLGSSIIIPTVQTQRNAKNPITYAGKAVCADVYWDIDFLIQEIGSACPGLEMRRCGDISGIDGERIVQMEKREYHQASYHAGAFKSAVDEHLQSLSLSSFSSENPVVVGFGDTIYAYNYTYDSEQALQKQLFRTLKYNSKLLDLGSQLRDTPELRDGYVGVHFRGENDWPRGFGSREEQMDAFMREIDVASAAHGAAEGIKTIYISCGDEAAIEIFREPLSALGYQVYDKWALVSSLPGLSSQLKEMEFDTMAIVDYAVLVGANFFLGVWMSTFSQTIAYARTAEDEDDFWETYITPGSRRAGSARVWDHVPALKGDDTTKILVVNTGDISNMDSYP</sequence>
<evidence type="ECO:0000256" key="4">
    <source>
        <dbReference type="SAM" id="MobiDB-lite"/>
    </source>
</evidence>
<dbReference type="Pfam" id="PF10250">
    <property type="entry name" value="O-FucT"/>
    <property type="match status" value="1"/>
</dbReference>
<dbReference type="EMBL" id="CP063411">
    <property type="protein sequence ID" value="QSZ36620.1"/>
    <property type="molecule type" value="Genomic_DNA"/>
</dbReference>
<dbReference type="Proteomes" id="UP000672032">
    <property type="component" value="Chromosome 7"/>
</dbReference>
<keyword evidence="3" id="KW-0119">Carbohydrate metabolism</keyword>
<evidence type="ECO:0000256" key="3">
    <source>
        <dbReference type="ARBA" id="ARBA00023277"/>
    </source>
</evidence>
<keyword evidence="2" id="KW-0294">Fucose metabolism</keyword>
<proteinExistence type="predicted"/>
<evidence type="ECO:0000313" key="5">
    <source>
        <dbReference type="EMBL" id="QSZ36620.1"/>
    </source>
</evidence>
<dbReference type="CDD" id="cd11296">
    <property type="entry name" value="O-FucT_like"/>
    <property type="match status" value="1"/>
</dbReference>
<dbReference type="OrthoDB" id="20368at2759"/>
<dbReference type="GO" id="GO:0006004">
    <property type="term" value="P:fucose metabolic process"/>
    <property type="evidence" value="ECO:0007669"/>
    <property type="project" value="UniProtKB-KW"/>
</dbReference>
<dbReference type="GO" id="GO:0016740">
    <property type="term" value="F:transferase activity"/>
    <property type="evidence" value="ECO:0007669"/>
    <property type="project" value="UniProtKB-KW"/>
</dbReference>
<protein>
    <submittedName>
        <fullName evidence="5">Uncharacterized protein</fullName>
    </submittedName>
</protein>
<accession>A0A8A3PNA3</accession>
<name>A0A8A3PNA3_9HELO</name>
<feature type="compositionally biased region" description="Basic and acidic residues" evidence="4">
    <location>
        <begin position="145"/>
        <end position="162"/>
    </location>
</feature>
<dbReference type="InterPro" id="IPR019378">
    <property type="entry name" value="GDP-Fuc_O-FucTrfase"/>
</dbReference>
<keyword evidence="1" id="KW-0808">Transferase</keyword>